<dbReference type="InterPro" id="IPR050612">
    <property type="entry name" value="Prok_Mopterin_Oxidored"/>
</dbReference>
<dbReference type="GO" id="GO:0051536">
    <property type="term" value="F:iron-sulfur cluster binding"/>
    <property type="evidence" value="ECO:0007669"/>
    <property type="project" value="UniProtKB-KW"/>
</dbReference>
<dbReference type="CDD" id="cd02786">
    <property type="entry name" value="MopB_CT_3"/>
    <property type="match status" value="1"/>
</dbReference>
<sequence length="694" mass="76450">MSQTIVQAACPHDCPDTCAMRITVEEGKVVRVAGDPDHPPTQGALCTKVSRYAERLYHPDRLLYPMKRVGRKGEGRFERISWDEALTTISQRLLAIAADNPQRILPYSYAGTMGLVQGNSMSARFFHKLGASQLDRTICASAGAAGLKHTYGASVGMDMSFVQEARLIWLWGTNSITSNLHYWTRVQEAKRRGARVVAIDPYRTLTADKCDEHVALLPGTDAALALGIMHVLIREDLLDHDYIRQYTEGFEALRERALDYPPARVAALCGIPQAQVERLAREYGELAVRQQQPVAIRLNYGMQRTRGGGQATRAVACLPSLVGAWRQRAGGMLMSTSGFFPIDNAALQRPDLMPDPQPRTINMSTIGDALTHPGGGDFGPRVDAVVVYNSNPVAVAPESGKVVAGFAREDLFTVVLEHFQTDTADYADILLPATMQMEHVDLHKSYGHSWLLANLPAVTPPGEARSNSDIFRQLAQYCGWQDACFQDADDALAAQALQPHAWTEGIQWSSLRAQGWQKLNLPDAPFAQGGFPTRSGKCQFYAEALAAEGLDPLPGFEPPHESPQRTPELAARYPLQMISPPSRHFLNTTFANQPGLWPKRGEPSVEMHPDDAAARALQHEQWVEVVNDRGCLQLRLEVSERVRPGVVVIPSIWWRKHAKDGKNANELTSQALTDLGAAPTFYDCLVEVRAAAVE</sequence>
<keyword evidence="7" id="KW-1185">Reference proteome</keyword>
<dbReference type="PANTHER" id="PTHR43742">
    <property type="entry name" value="TRIMETHYLAMINE-N-OXIDE REDUCTASE"/>
    <property type="match status" value="1"/>
</dbReference>
<dbReference type="Gene3D" id="2.40.40.20">
    <property type="match status" value="1"/>
</dbReference>
<evidence type="ECO:0000256" key="2">
    <source>
        <dbReference type="ARBA" id="ARBA00022723"/>
    </source>
</evidence>
<dbReference type="Pfam" id="PF00384">
    <property type="entry name" value="Molybdopterin"/>
    <property type="match status" value="1"/>
</dbReference>
<proteinExistence type="inferred from homology"/>
<dbReference type="GO" id="GO:0046872">
    <property type="term" value="F:metal ion binding"/>
    <property type="evidence" value="ECO:0007669"/>
    <property type="project" value="UniProtKB-KW"/>
</dbReference>
<dbReference type="InterPro" id="IPR009010">
    <property type="entry name" value="Asp_de-COase-like_dom_sf"/>
</dbReference>
<accession>A0A847RRS3</accession>
<feature type="domain" description="4Fe-4S Mo/W bis-MGD-type" evidence="5">
    <location>
        <begin position="3"/>
        <end position="60"/>
    </location>
</feature>
<name>A0A847RRS3_9NEIS</name>
<evidence type="ECO:0000313" key="7">
    <source>
        <dbReference type="Proteomes" id="UP000587991"/>
    </source>
</evidence>
<dbReference type="PROSITE" id="PS51669">
    <property type="entry name" value="4FE4S_MOW_BIS_MGD"/>
    <property type="match status" value="1"/>
</dbReference>
<comment type="caution">
    <text evidence="6">The sequence shown here is derived from an EMBL/GenBank/DDBJ whole genome shotgun (WGS) entry which is preliminary data.</text>
</comment>
<evidence type="ECO:0000256" key="4">
    <source>
        <dbReference type="ARBA" id="ARBA00023014"/>
    </source>
</evidence>
<dbReference type="SMART" id="SM00926">
    <property type="entry name" value="Molybdop_Fe4S4"/>
    <property type="match status" value="1"/>
</dbReference>
<protein>
    <submittedName>
        <fullName evidence="6">Molybdopterin oxidoreductase family protein</fullName>
    </submittedName>
</protein>
<dbReference type="Proteomes" id="UP000587991">
    <property type="component" value="Unassembled WGS sequence"/>
</dbReference>
<evidence type="ECO:0000256" key="1">
    <source>
        <dbReference type="ARBA" id="ARBA00010312"/>
    </source>
</evidence>
<dbReference type="GO" id="GO:0043546">
    <property type="term" value="F:molybdopterin cofactor binding"/>
    <property type="evidence" value="ECO:0007669"/>
    <property type="project" value="InterPro"/>
</dbReference>
<dbReference type="PANTHER" id="PTHR43742:SF6">
    <property type="entry name" value="OXIDOREDUCTASE YYAE-RELATED"/>
    <property type="match status" value="1"/>
</dbReference>
<dbReference type="SUPFAM" id="SSF50692">
    <property type="entry name" value="ADC-like"/>
    <property type="match status" value="1"/>
</dbReference>
<dbReference type="Gene3D" id="3.40.50.740">
    <property type="match status" value="1"/>
</dbReference>
<dbReference type="Pfam" id="PF01568">
    <property type="entry name" value="Molydop_binding"/>
    <property type="match status" value="1"/>
</dbReference>
<dbReference type="Gene3D" id="3.40.228.10">
    <property type="entry name" value="Dimethylsulfoxide Reductase, domain 2"/>
    <property type="match status" value="1"/>
</dbReference>
<evidence type="ECO:0000313" key="6">
    <source>
        <dbReference type="EMBL" id="NLR73920.1"/>
    </source>
</evidence>
<gene>
    <name evidence="6" type="ORF">HF682_01940</name>
</gene>
<dbReference type="InterPro" id="IPR006657">
    <property type="entry name" value="MoPterin_dinucl-bd_dom"/>
</dbReference>
<dbReference type="InterPro" id="IPR006656">
    <property type="entry name" value="Mopterin_OxRdtase"/>
</dbReference>
<organism evidence="6 7">
    <name type="scientific">Leeia aquatica</name>
    <dbReference type="NCBI Taxonomy" id="2725557"/>
    <lineage>
        <taxon>Bacteria</taxon>
        <taxon>Pseudomonadati</taxon>
        <taxon>Pseudomonadota</taxon>
        <taxon>Betaproteobacteria</taxon>
        <taxon>Neisseriales</taxon>
        <taxon>Leeiaceae</taxon>
        <taxon>Leeia</taxon>
    </lineage>
</organism>
<dbReference type="CDD" id="cd02766">
    <property type="entry name" value="MopB_3"/>
    <property type="match status" value="1"/>
</dbReference>
<reference evidence="6 7" key="1">
    <citation type="submission" date="2020-04" db="EMBL/GenBank/DDBJ databases">
        <title>Draft genome of Leeia sp. IMCC25680.</title>
        <authorList>
            <person name="Song J."/>
            <person name="Cho J.-C."/>
        </authorList>
    </citation>
    <scope>NUCLEOTIDE SEQUENCE [LARGE SCALE GENOMIC DNA]</scope>
    <source>
        <strain evidence="6 7">IMCC25680</strain>
    </source>
</reference>
<dbReference type="AlphaFoldDB" id="A0A847RRS3"/>
<dbReference type="RefSeq" id="WP_168875571.1">
    <property type="nucleotide sequence ID" value="NZ_JABAIM010000001.1"/>
</dbReference>
<dbReference type="GO" id="GO:0016491">
    <property type="term" value="F:oxidoreductase activity"/>
    <property type="evidence" value="ECO:0007669"/>
    <property type="project" value="InterPro"/>
</dbReference>
<dbReference type="Gene3D" id="2.20.25.90">
    <property type="entry name" value="ADC-like domains"/>
    <property type="match status" value="1"/>
</dbReference>
<comment type="similarity">
    <text evidence="1">Belongs to the prokaryotic molybdopterin-containing oxidoreductase family.</text>
</comment>
<dbReference type="Gene3D" id="3.30.2070.10">
    <property type="entry name" value="Formate dehydrogenase/DMSO reductase"/>
    <property type="match status" value="1"/>
</dbReference>
<keyword evidence="2" id="KW-0479">Metal-binding</keyword>
<dbReference type="SUPFAM" id="SSF53706">
    <property type="entry name" value="Formate dehydrogenase/DMSO reductase, domains 1-3"/>
    <property type="match status" value="1"/>
</dbReference>
<dbReference type="InterPro" id="IPR037920">
    <property type="entry name" value="YoaE_C"/>
</dbReference>
<keyword evidence="3" id="KW-0408">Iron</keyword>
<dbReference type="InterPro" id="IPR006963">
    <property type="entry name" value="Mopterin_OxRdtase_4Fe-4S_dom"/>
</dbReference>
<dbReference type="Pfam" id="PF04879">
    <property type="entry name" value="Molybdop_Fe4S4"/>
    <property type="match status" value="1"/>
</dbReference>
<keyword evidence="4" id="KW-0411">Iron-sulfur</keyword>
<evidence type="ECO:0000256" key="3">
    <source>
        <dbReference type="ARBA" id="ARBA00023004"/>
    </source>
</evidence>
<dbReference type="EMBL" id="JABAIM010000001">
    <property type="protein sequence ID" value="NLR73920.1"/>
    <property type="molecule type" value="Genomic_DNA"/>
</dbReference>
<evidence type="ECO:0000259" key="5">
    <source>
        <dbReference type="PROSITE" id="PS51669"/>
    </source>
</evidence>